<evidence type="ECO:0000313" key="2">
    <source>
        <dbReference type="EMBL" id="MED6125654.1"/>
    </source>
</evidence>
<dbReference type="Proteomes" id="UP001341840">
    <property type="component" value="Unassembled WGS sequence"/>
</dbReference>
<dbReference type="EMBL" id="JASCZI010031009">
    <property type="protein sequence ID" value="MED6125654.1"/>
    <property type="molecule type" value="Genomic_DNA"/>
</dbReference>
<evidence type="ECO:0000256" key="1">
    <source>
        <dbReference type="SAM" id="Phobius"/>
    </source>
</evidence>
<evidence type="ECO:0000313" key="3">
    <source>
        <dbReference type="Proteomes" id="UP001341840"/>
    </source>
</evidence>
<feature type="transmembrane region" description="Helical" evidence="1">
    <location>
        <begin position="89"/>
        <end position="109"/>
    </location>
</feature>
<protein>
    <submittedName>
        <fullName evidence="2">Uncharacterized protein</fullName>
    </submittedName>
</protein>
<keyword evidence="1" id="KW-0812">Transmembrane</keyword>
<accession>A0ABU6RP35</accession>
<reference evidence="2 3" key="1">
    <citation type="journal article" date="2023" name="Plants (Basel)">
        <title>Bridging the Gap: Combining Genomics and Transcriptomics Approaches to Understand Stylosanthes scabra, an Orphan Legume from the Brazilian Caatinga.</title>
        <authorList>
            <person name="Ferreira-Neto J.R.C."/>
            <person name="da Silva M.D."/>
            <person name="Binneck E."/>
            <person name="de Melo N.F."/>
            <person name="da Silva R.H."/>
            <person name="de Melo A.L.T.M."/>
            <person name="Pandolfi V."/>
            <person name="Bustamante F.O."/>
            <person name="Brasileiro-Vidal A.C."/>
            <person name="Benko-Iseppon A.M."/>
        </authorList>
    </citation>
    <scope>NUCLEOTIDE SEQUENCE [LARGE SCALE GENOMIC DNA]</scope>
    <source>
        <tissue evidence="2">Leaves</tissue>
    </source>
</reference>
<organism evidence="2 3">
    <name type="scientific">Stylosanthes scabra</name>
    <dbReference type="NCBI Taxonomy" id="79078"/>
    <lineage>
        <taxon>Eukaryota</taxon>
        <taxon>Viridiplantae</taxon>
        <taxon>Streptophyta</taxon>
        <taxon>Embryophyta</taxon>
        <taxon>Tracheophyta</taxon>
        <taxon>Spermatophyta</taxon>
        <taxon>Magnoliopsida</taxon>
        <taxon>eudicotyledons</taxon>
        <taxon>Gunneridae</taxon>
        <taxon>Pentapetalae</taxon>
        <taxon>rosids</taxon>
        <taxon>fabids</taxon>
        <taxon>Fabales</taxon>
        <taxon>Fabaceae</taxon>
        <taxon>Papilionoideae</taxon>
        <taxon>50 kb inversion clade</taxon>
        <taxon>dalbergioids sensu lato</taxon>
        <taxon>Dalbergieae</taxon>
        <taxon>Pterocarpus clade</taxon>
        <taxon>Stylosanthes</taxon>
    </lineage>
</organism>
<comment type="caution">
    <text evidence="2">The sequence shown here is derived from an EMBL/GenBank/DDBJ whole genome shotgun (WGS) entry which is preliminary data.</text>
</comment>
<keyword evidence="3" id="KW-1185">Reference proteome</keyword>
<name>A0ABU6RP35_9FABA</name>
<keyword evidence="1" id="KW-1133">Transmembrane helix</keyword>
<keyword evidence="1" id="KW-0472">Membrane</keyword>
<proteinExistence type="predicted"/>
<sequence>MFRRPHRPHCRQNPSPSLQLQLEVFVPTFITASEVAFVASHSVSPLTSSSSQEHRRVVSISIVPASPSSDNVSFGFPVLLPSIPFQNPALFGFCIPIGLSMTHLLLFLVV</sequence>
<gene>
    <name evidence="2" type="ORF">PIB30_070685</name>
</gene>